<organism evidence="1 2">
    <name type="scientific">Mesorhizobium japonicum (strain LMG 29417 / CECT 9101 / MAFF 303099)</name>
    <name type="common">Mesorhizobium loti (strain MAFF 303099)</name>
    <dbReference type="NCBI Taxonomy" id="266835"/>
    <lineage>
        <taxon>Bacteria</taxon>
        <taxon>Pseudomonadati</taxon>
        <taxon>Pseudomonadota</taxon>
        <taxon>Alphaproteobacteria</taxon>
        <taxon>Hyphomicrobiales</taxon>
        <taxon>Phyllobacteriaceae</taxon>
        <taxon>Mesorhizobium</taxon>
    </lineage>
</organism>
<accession>Q98IM8</accession>
<dbReference type="Proteomes" id="UP000000552">
    <property type="component" value="Chromosome"/>
</dbReference>
<gene>
    <name evidence="1" type="ordered locus">msr2334</name>
</gene>
<protein>
    <submittedName>
        <fullName evidence="1">Msr2334 protein</fullName>
    </submittedName>
</protein>
<dbReference type="AlphaFoldDB" id="Q98IM8"/>
<evidence type="ECO:0000313" key="1">
    <source>
        <dbReference type="EMBL" id="BAB49488.1"/>
    </source>
</evidence>
<name>Q98IM8_RHILO</name>
<sequence length="53" mass="5289">MVSARSTGSDEVDFIDSEKATTGGAALTEISEDTVIATGLSPGSAVITAPPTY</sequence>
<reference evidence="1 2" key="1">
    <citation type="journal article" date="2000" name="DNA Res.">
        <title>Complete genome structure of the nitrogen-fixing symbiotic bacterium Mesorhizobium loti.</title>
        <authorList>
            <person name="Kaneko T."/>
            <person name="Nakamura Y."/>
            <person name="Sato S."/>
            <person name="Asamizu E."/>
            <person name="Kato T."/>
            <person name="Sasamoto S."/>
            <person name="Watanabe A."/>
            <person name="Idesawa K."/>
            <person name="Ishikawa A."/>
            <person name="Kawashima K."/>
            <person name="Kimura T."/>
            <person name="Kishida Y."/>
            <person name="Kiyokawa C."/>
            <person name="Kohara M."/>
            <person name="Matsumoto M."/>
            <person name="Matsuno A."/>
            <person name="Mochizuki Y."/>
            <person name="Nakayama S."/>
            <person name="Nakazaki N."/>
            <person name="Shimpo S."/>
            <person name="Sugimoto M."/>
            <person name="Takeuchi C."/>
            <person name="Yamada M."/>
            <person name="Tabata S."/>
        </authorList>
    </citation>
    <scope>NUCLEOTIDE SEQUENCE [LARGE SCALE GENOMIC DNA]</scope>
    <source>
        <strain evidence="2">LMG 29417 / CECT 9101 / MAFF 303099</strain>
    </source>
</reference>
<proteinExistence type="predicted"/>
<dbReference type="EMBL" id="BA000012">
    <property type="protein sequence ID" value="BAB49488.1"/>
    <property type="molecule type" value="Genomic_DNA"/>
</dbReference>
<dbReference type="HOGENOM" id="CLU_3065496_0_0_5"/>
<evidence type="ECO:0000313" key="2">
    <source>
        <dbReference type="Proteomes" id="UP000000552"/>
    </source>
</evidence>
<dbReference type="KEGG" id="mlo:msr2334"/>